<keyword evidence="6" id="KW-0406">Ion transport</keyword>
<proteinExistence type="predicted"/>
<sequence length="250" mass="27512">MEDSIFLRRISLARTPEDYTAALPVVRALQKSGGLSFSAPVTFFVGENGSGKSTLLEAIAVASGFNPEGGSRNFCFSTNETHAALAEELHLVRGPRRARDGYFLRAESFYNAASYLDELDEIPAYAPHLLDAYGGKSLHEQSHGESFFSLLLHRFAGGGLYLLDEPEAALSPQKQFAFLSRLHALVRAGSQFLIATHSPILSAYPNAEIFVLSEQGIQKTPYRQTDPYILTREFLNAPEHMLSMLLADPD</sequence>
<evidence type="ECO:0000256" key="3">
    <source>
        <dbReference type="ARBA" id="ARBA00022475"/>
    </source>
</evidence>
<evidence type="ECO:0000259" key="8">
    <source>
        <dbReference type="SMART" id="SM00382"/>
    </source>
</evidence>
<keyword evidence="4" id="KW-0410">Iron transport</keyword>
<dbReference type="Pfam" id="PF13476">
    <property type="entry name" value="AAA_23"/>
    <property type="match status" value="1"/>
</dbReference>
<gene>
    <name evidence="9" type="ORF">IAG03_03895</name>
</gene>
<dbReference type="InterPro" id="IPR027417">
    <property type="entry name" value="P-loop_NTPase"/>
</dbReference>
<dbReference type="SUPFAM" id="SSF52540">
    <property type="entry name" value="P-loop containing nucleoside triphosphate hydrolases"/>
    <property type="match status" value="1"/>
</dbReference>
<keyword evidence="7" id="KW-0472">Membrane</keyword>
<dbReference type="Gene3D" id="3.40.50.300">
    <property type="entry name" value="P-loop containing nucleotide triphosphate hydrolases"/>
    <property type="match status" value="2"/>
</dbReference>
<keyword evidence="2" id="KW-0813">Transport</keyword>
<evidence type="ECO:0000256" key="4">
    <source>
        <dbReference type="ARBA" id="ARBA00022496"/>
    </source>
</evidence>
<dbReference type="GO" id="GO:0006302">
    <property type="term" value="P:double-strand break repair"/>
    <property type="evidence" value="ECO:0007669"/>
    <property type="project" value="InterPro"/>
</dbReference>
<name>A0A926D851_9FIRM</name>
<feature type="domain" description="AAA+ ATPase" evidence="8">
    <location>
        <begin position="38"/>
        <end position="215"/>
    </location>
</feature>
<evidence type="ECO:0000256" key="6">
    <source>
        <dbReference type="ARBA" id="ARBA00023065"/>
    </source>
</evidence>
<dbReference type="InterPro" id="IPR003593">
    <property type="entry name" value="AAA+_ATPase"/>
</dbReference>
<accession>A0A926D851</accession>
<dbReference type="RefSeq" id="WP_249318507.1">
    <property type="nucleotide sequence ID" value="NZ_JACRSN010000004.1"/>
</dbReference>
<dbReference type="InterPro" id="IPR038729">
    <property type="entry name" value="Rad50/SbcC_AAA"/>
</dbReference>
<dbReference type="PANTHER" id="PTHR42771">
    <property type="entry name" value="IRON(3+)-HYDROXAMATE IMPORT ATP-BINDING PROTEIN FHUC"/>
    <property type="match status" value="1"/>
</dbReference>
<dbReference type="GO" id="GO:0005886">
    <property type="term" value="C:plasma membrane"/>
    <property type="evidence" value="ECO:0007669"/>
    <property type="project" value="UniProtKB-SubCell"/>
</dbReference>
<dbReference type="GO" id="GO:0016887">
    <property type="term" value="F:ATP hydrolysis activity"/>
    <property type="evidence" value="ECO:0007669"/>
    <property type="project" value="InterPro"/>
</dbReference>
<evidence type="ECO:0000313" key="9">
    <source>
        <dbReference type="EMBL" id="MBC8533158.1"/>
    </source>
</evidence>
<dbReference type="GO" id="GO:0005524">
    <property type="term" value="F:ATP binding"/>
    <property type="evidence" value="ECO:0007669"/>
    <property type="project" value="InterPro"/>
</dbReference>
<evidence type="ECO:0000256" key="2">
    <source>
        <dbReference type="ARBA" id="ARBA00022448"/>
    </source>
</evidence>
<dbReference type="SMART" id="SM00382">
    <property type="entry name" value="AAA"/>
    <property type="match status" value="1"/>
</dbReference>
<organism evidence="9 10">
    <name type="scientific">Yeguia hominis</name>
    <dbReference type="NCBI Taxonomy" id="2763662"/>
    <lineage>
        <taxon>Bacteria</taxon>
        <taxon>Bacillati</taxon>
        <taxon>Bacillota</taxon>
        <taxon>Clostridia</taxon>
        <taxon>Eubacteriales</taxon>
        <taxon>Yeguiaceae</taxon>
        <taxon>Yeguia</taxon>
    </lineage>
</organism>
<dbReference type="GO" id="GO:0006826">
    <property type="term" value="P:iron ion transport"/>
    <property type="evidence" value="ECO:0007669"/>
    <property type="project" value="UniProtKB-KW"/>
</dbReference>
<evidence type="ECO:0000256" key="5">
    <source>
        <dbReference type="ARBA" id="ARBA00023004"/>
    </source>
</evidence>
<comment type="caution">
    <text evidence="9">The sequence shown here is derived from an EMBL/GenBank/DDBJ whole genome shotgun (WGS) entry which is preliminary data.</text>
</comment>
<dbReference type="EMBL" id="JACRSN010000004">
    <property type="protein sequence ID" value="MBC8533158.1"/>
    <property type="molecule type" value="Genomic_DNA"/>
</dbReference>
<dbReference type="Pfam" id="PF13304">
    <property type="entry name" value="AAA_21"/>
    <property type="match status" value="1"/>
</dbReference>
<dbReference type="InterPro" id="IPR003959">
    <property type="entry name" value="ATPase_AAA_core"/>
</dbReference>
<comment type="subcellular location">
    <subcellularLocation>
        <location evidence="1">Cell membrane</location>
        <topology evidence="1">Peripheral membrane protein</topology>
    </subcellularLocation>
</comment>
<keyword evidence="3" id="KW-1003">Cell membrane</keyword>
<evidence type="ECO:0000313" key="10">
    <source>
        <dbReference type="Proteomes" id="UP000651482"/>
    </source>
</evidence>
<dbReference type="InterPro" id="IPR051535">
    <property type="entry name" value="Siderophore_ABC-ATPase"/>
</dbReference>
<keyword evidence="5" id="KW-0408">Iron</keyword>
<evidence type="ECO:0000256" key="1">
    <source>
        <dbReference type="ARBA" id="ARBA00004202"/>
    </source>
</evidence>
<reference evidence="9" key="1">
    <citation type="submission" date="2020-08" db="EMBL/GenBank/DDBJ databases">
        <title>Genome public.</title>
        <authorList>
            <person name="Liu C."/>
            <person name="Sun Q."/>
        </authorList>
    </citation>
    <scope>NUCLEOTIDE SEQUENCE</scope>
    <source>
        <strain evidence="9">NSJ-40</strain>
    </source>
</reference>
<protein>
    <submittedName>
        <fullName evidence="9">AAA family ATPase</fullName>
    </submittedName>
</protein>
<evidence type="ECO:0000256" key="7">
    <source>
        <dbReference type="ARBA" id="ARBA00023136"/>
    </source>
</evidence>
<dbReference type="Proteomes" id="UP000651482">
    <property type="component" value="Unassembled WGS sequence"/>
</dbReference>
<keyword evidence="10" id="KW-1185">Reference proteome</keyword>
<dbReference type="AlphaFoldDB" id="A0A926D851"/>
<dbReference type="PANTHER" id="PTHR42771:SF2">
    <property type="entry name" value="IRON(3+)-HYDROXAMATE IMPORT ATP-BINDING PROTEIN FHUC"/>
    <property type="match status" value="1"/>
</dbReference>